<protein>
    <submittedName>
        <fullName evidence="1">Putative 8-amino-7-oxononanoate synthase</fullName>
        <ecNumber evidence="1">2.3.1.47</ecNumber>
    </submittedName>
</protein>
<dbReference type="EC" id="2.3.1.47" evidence="1"/>
<dbReference type="STRING" id="74649.A0A2P6SFQ1"/>
<comment type="caution">
    <text evidence="1">The sequence shown here is derived from an EMBL/GenBank/DDBJ whole genome shotgun (WGS) entry which is preliminary data.</text>
</comment>
<gene>
    <name evidence="1" type="ORF">RchiOBHm_Chr1g0348991</name>
</gene>
<keyword evidence="2" id="KW-1185">Reference proteome</keyword>
<sequence length="79" mass="8868">MQLIFHLHPTRLTFFIIIGPGFHVTAIRPPTVPPNLCRLRVTLSATHTRADIERFTTALSNCVNFQEIGIHGSNGYARL</sequence>
<keyword evidence="1" id="KW-0012">Acyltransferase</keyword>
<name>A0A2P6SFQ1_ROSCH</name>
<proteinExistence type="predicted"/>
<dbReference type="GO" id="GO:0008710">
    <property type="term" value="F:8-amino-7-oxononanoate synthase activity"/>
    <property type="evidence" value="ECO:0007669"/>
    <property type="project" value="UniProtKB-EC"/>
</dbReference>
<dbReference type="Proteomes" id="UP000238479">
    <property type="component" value="Chromosome 1"/>
</dbReference>
<keyword evidence="1" id="KW-0808">Transferase</keyword>
<dbReference type="AlphaFoldDB" id="A0A2P6SFQ1"/>
<dbReference type="Gramene" id="PRQ57497">
    <property type="protein sequence ID" value="PRQ57497"/>
    <property type="gene ID" value="RchiOBHm_Chr1g0348991"/>
</dbReference>
<evidence type="ECO:0000313" key="2">
    <source>
        <dbReference type="Proteomes" id="UP000238479"/>
    </source>
</evidence>
<reference evidence="1 2" key="1">
    <citation type="journal article" date="2018" name="Nat. Genet.">
        <title>The Rosa genome provides new insights in the design of modern roses.</title>
        <authorList>
            <person name="Bendahmane M."/>
        </authorList>
    </citation>
    <scope>NUCLEOTIDE SEQUENCE [LARGE SCALE GENOMIC DNA]</scope>
    <source>
        <strain evidence="2">cv. Old Blush</strain>
    </source>
</reference>
<evidence type="ECO:0000313" key="1">
    <source>
        <dbReference type="EMBL" id="PRQ57497.1"/>
    </source>
</evidence>
<organism evidence="1 2">
    <name type="scientific">Rosa chinensis</name>
    <name type="common">China rose</name>
    <dbReference type="NCBI Taxonomy" id="74649"/>
    <lineage>
        <taxon>Eukaryota</taxon>
        <taxon>Viridiplantae</taxon>
        <taxon>Streptophyta</taxon>
        <taxon>Embryophyta</taxon>
        <taxon>Tracheophyta</taxon>
        <taxon>Spermatophyta</taxon>
        <taxon>Magnoliopsida</taxon>
        <taxon>eudicotyledons</taxon>
        <taxon>Gunneridae</taxon>
        <taxon>Pentapetalae</taxon>
        <taxon>rosids</taxon>
        <taxon>fabids</taxon>
        <taxon>Rosales</taxon>
        <taxon>Rosaceae</taxon>
        <taxon>Rosoideae</taxon>
        <taxon>Rosoideae incertae sedis</taxon>
        <taxon>Rosa</taxon>
    </lineage>
</organism>
<dbReference type="InterPro" id="IPR015424">
    <property type="entry name" value="PyrdxlP-dep_Trfase"/>
</dbReference>
<dbReference type="Gene3D" id="3.90.1150.10">
    <property type="entry name" value="Aspartate Aminotransferase, domain 1"/>
    <property type="match status" value="1"/>
</dbReference>
<dbReference type="SUPFAM" id="SSF53383">
    <property type="entry name" value="PLP-dependent transferases"/>
    <property type="match status" value="1"/>
</dbReference>
<dbReference type="InterPro" id="IPR015422">
    <property type="entry name" value="PyrdxlP-dep_Trfase_small"/>
</dbReference>
<accession>A0A2P6SFQ1</accession>
<dbReference type="EMBL" id="PDCK01000039">
    <property type="protein sequence ID" value="PRQ57497.1"/>
    <property type="molecule type" value="Genomic_DNA"/>
</dbReference>